<dbReference type="RefSeq" id="WP_092079995.1">
    <property type="nucleotide sequence ID" value="NZ_FNAQ01000017.1"/>
</dbReference>
<protein>
    <recommendedName>
        <fullName evidence="4">DUF5666 domain-containing protein</fullName>
    </recommendedName>
</protein>
<dbReference type="AlphaFoldDB" id="A0A1G7E2R8"/>
<name>A0A1G7E2R8_9BACT</name>
<organism evidence="2 3">
    <name type="scientific">Desulfuromonas thiophila</name>
    <dbReference type="NCBI Taxonomy" id="57664"/>
    <lineage>
        <taxon>Bacteria</taxon>
        <taxon>Pseudomonadati</taxon>
        <taxon>Thermodesulfobacteriota</taxon>
        <taxon>Desulfuromonadia</taxon>
        <taxon>Desulfuromonadales</taxon>
        <taxon>Desulfuromonadaceae</taxon>
        <taxon>Desulfuromonas</taxon>
    </lineage>
</organism>
<reference evidence="3" key="1">
    <citation type="submission" date="2016-10" db="EMBL/GenBank/DDBJ databases">
        <authorList>
            <person name="Varghese N."/>
            <person name="Submissions S."/>
        </authorList>
    </citation>
    <scope>NUCLEOTIDE SEQUENCE [LARGE SCALE GENOMIC DNA]</scope>
    <source>
        <strain evidence="3">DSM 8987</strain>
    </source>
</reference>
<evidence type="ECO:0000313" key="3">
    <source>
        <dbReference type="Proteomes" id="UP000243205"/>
    </source>
</evidence>
<sequence>MRKKLAIALLLFLAISSMPFLVLSDENLVYTGKIKKISETDVVIGDRLFHLTENTRYYRTSGHPARKDAFKSGTKILWSYTENKDVIEIGLIDSPQD</sequence>
<keyword evidence="1" id="KW-0732">Signal</keyword>
<evidence type="ECO:0008006" key="4">
    <source>
        <dbReference type="Google" id="ProtNLM"/>
    </source>
</evidence>
<proteinExistence type="predicted"/>
<dbReference type="Proteomes" id="UP000243205">
    <property type="component" value="Unassembled WGS sequence"/>
</dbReference>
<accession>A0A1G7E2R8</accession>
<feature type="signal peptide" evidence="1">
    <location>
        <begin position="1"/>
        <end position="24"/>
    </location>
</feature>
<dbReference type="EMBL" id="FNAQ01000017">
    <property type="protein sequence ID" value="SDE57909.1"/>
    <property type="molecule type" value="Genomic_DNA"/>
</dbReference>
<evidence type="ECO:0000256" key="1">
    <source>
        <dbReference type="SAM" id="SignalP"/>
    </source>
</evidence>
<dbReference type="STRING" id="57664.SAMN05661003_11726"/>
<gene>
    <name evidence="2" type="ORF">SAMN05661003_11726</name>
</gene>
<keyword evidence="3" id="KW-1185">Reference proteome</keyword>
<evidence type="ECO:0000313" key="2">
    <source>
        <dbReference type="EMBL" id="SDE57909.1"/>
    </source>
</evidence>
<feature type="chain" id="PRO_5017259446" description="DUF5666 domain-containing protein" evidence="1">
    <location>
        <begin position="25"/>
        <end position="97"/>
    </location>
</feature>